<dbReference type="AlphaFoldDB" id="A0AAD5SHF1"/>
<dbReference type="Proteomes" id="UP001212841">
    <property type="component" value="Unassembled WGS sequence"/>
</dbReference>
<protein>
    <submittedName>
        <fullName evidence="2">Uncharacterized protein</fullName>
    </submittedName>
</protein>
<comment type="caution">
    <text evidence="2">The sequence shown here is derived from an EMBL/GenBank/DDBJ whole genome shotgun (WGS) entry which is preliminary data.</text>
</comment>
<name>A0AAD5SHF1_9FUNG</name>
<dbReference type="EMBL" id="JADGJD010000126">
    <property type="protein sequence ID" value="KAJ3054604.1"/>
    <property type="molecule type" value="Genomic_DNA"/>
</dbReference>
<evidence type="ECO:0000313" key="3">
    <source>
        <dbReference type="Proteomes" id="UP001212841"/>
    </source>
</evidence>
<gene>
    <name evidence="2" type="ORF">HK097_001332</name>
</gene>
<proteinExistence type="predicted"/>
<organism evidence="2 3">
    <name type="scientific">Rhizophlyctis rosea</name>
    <dbReference type="NCBI Taxonomy" id="64517"/>
    <lineage>
        <taxon>Eukaryota</taxon>
        <taxon>Fungi</taxon>
        <taxon>Fungi incertae sedis</taxon>
        <taxon>Chytridiomycota</taxon>
        <taxon>Chytridiomycota incertae sedis</taxon>
        <taxon>Chytridiomycetes</taxon>
        <taxon>Rhizophlyctidales</taxon>
        <taxon>Rhizophlyctidaceae</taxon>
        <taxon>Rhizophlyctis</taxon>
    </lineage>
</organism>
<reference evidence="2" key="1">
    <citation type="submission" date="2020-05" db="EMBL/GenBank/DDBJ databases">
        <title>Phylogenomic resolution of chytrid fungi.</title>
        <authorList>
            <person name="Stajich J.E."/>
            <person name="Amses K."/>
            <person name="Simmons R."/>
            <person name="Seto K."/>
            <person name="Myers J."/>
            <person name="Bonds A."/>
            <person name="Quandt C.A."/>
            <person name="Barry K."/>
            <person name="Liu P."/>
            <person name="Grigoriev I."/>
            <person name="Longcore J.E."/>
            <person name="James T.Y."/>
        </authorList>
    </citation>
    <scope>NUCLEOTIDE SEQUENCE</scope>
    <source>
        <strain evidence="2">JEL0318</strain>
    </source>
</reference>
<feature type="region of interest" description="Disordered" evidence="1">
    <location>
        <begin position="96"/>
        <end position="137"/>
    </location>
</feature>
<evidence type="ECO:0000256" key="1">
    <source>
        <dbReference type="SAM" id="MobiDB-lite"/>
    </source>
</evidence>
<accession>A0AAD5SHF1</accession>
<sequence>MLGEMAKNPKARAVFEAIRKDPALLHKVQELGFLLQRKGYIDPSNPTKQPGFSTLARMMSDSEVRGLLMEIAELFKKAGIDLNSEGASMAQVFGMLGGGGAAPPPGAPRAIGSSSDSQPPSSNQGGIVSKLKNVFKK</sequence>
<feature type="compositionally biased region" description="Low complexity" evidence="1">
    <location>
        <begin position="108"/>
        <end position="122"/>
    </location>
</feature>
<evidence type="ECO:0000313" key="2">
    <source>
        <dbReference type="EMBL" id="KAJ3054604.1"/>
    </source>
</evidence>
<keyword evidence="3" id="KW-1185">Reference proteome</keyword>